<dbReference type="EMBL" id="JACGWN010000008">
    <property type="protein sequence ID" value="KAL0440076.1"/>
    <property type="molecule type" value="Genomic_DNA"/>
</dbReference>
<reference evidence="1" key="2">
    <citation type="journal article" date="2024" name="Plant">
        <title>Genomic evolution and insights into agronomic trait innovations of Sesamum species.</title>
        <authorList>
            <person name="Miao H."/>
            <person name="Wang L."/>
            <person name="Qu L."/>
            <person name="Liu H."/>
            <person name="Sun Y."/>
            <person name="Le M."/>
            <person name="Wang Q."/>
            <person name="Wei S."/>
            <person name="Zheng Y."/>
            <person name="Lin W."/>
            <person name="Duan Y."/>
            <person name="Cao H."/>
            <person name="Xiong S."/>
            <person name="Wang X."/>
            <person name="Wei L."/>
            <person name="Li C."/>
            <person name="Ma Q."/>
            <person name="Ju M."/>
            <person name="Zhao R."/>
            <person name="Li G."/>
            <person name="Mu C."/>
            <person name="Tian Q."/>
            <person name="Mei H."/>
            <person name="Zhang T."/>
            <person name="Gao T."/>
            <person name="Zhang H."/>
        </authorList>
    </citation>
    <scope>NUCLEOTIDE SEQUENCE</scope>
    <source>
        <strain evidence="1">KEN1</strain>
    </source>
</reference>
<dbReference type="AlphaFoldDB" id="A0AAW2WFP8"/>
<sequence length="273" mass="31261">MAHAAPPNTYAGAVNSKLVVANKDDMVPAAPPRPYIDGEGKGKELVLYDPFDVLMVDDDIAECFTRGPKHCSPQRIIHDECSSLECARAESQRLSGCGRGFDLEIQNIWKHYIVGPTMYAVTRKLKVLKHVFRKKWRNKGDLSLNVKLAGEYLASAQTLSQSDRHNSLLRHLEHCCRLVYMKAVKLEQIMLQQRAKIQWLKRGDQCSRVFFCKVASRRVAKRIFQITDGDGRTPADEAETVEEFIGFYQHVLGGERRDRYIDLRYLLHRQDTL</sequence>
<accession>A0AAW2WFP8</accession>
<evidence type="ECO:0000313" key="1">
    <source>
        <dbReference type="EMBL" id="KAL0440076.1"/>
    </source>
</evidence>
<reference evidence="1" key="1">
    <citation type="submission" date="2020-06" db="EMBL/GenBank/DDBJ databases">
        <authorList>
            <person name="Li T."/>
            <person name="Hu X."/>
            <person name="Zhang T."/>
            <person name="Song X."/>
            <person name="Zhang H."/>
            <person name="Dai N."/>
            <person name="Sheng W."/>
            <person name="Hou X."/>
            <person name="Wei L."/>
        </authorList>
    </citation>
    <scope>NUCLEOTIDE SEQUENCE</scope>
    <source>
        <strain evidence="1">KEN1</strain>
        <tissue evidence="1">Leaf</tissue>
    </source>
</reference>
<proteinExistence type="predicted"/>
<organism evidence="1">
    <name type="scientific">Sesamum latifolium</name>
    <dbReference type="NCBI Taxonomy" id="2727402"/>
    <lineage>
        <taxon>Eukaryota</taxon>
        <taxon>Viridiplantae</taxon>
        <taxon>Streptophyta</taxon>
        <taxon>Embryophyta</taxon>
        <taxon>Tracheophyta</taxon>
        <taxon>Spermatophyta</taxon>
        <taxon>Magnoliopsida</taxon>
        <taxon>eudicotyledons</taxon>
        <taxon>Gunneridae</taxon>
        <taxon>Pentapetalae</taxon>
        <taxon>asterids</taxon>
        <taxon>lamiids</taxon>
        <taxon>Lamiales</taxon>
        <taxon>Pedaliaceae</taxon>
        <taxon>Sesamum</taxon>
    </lineage>
</organism>
<comment type="caution">
    <text evidence="1">The sequence shown here is derived from an EMBL/GenBank/DDBJ whole genome shotgun (WGS) entry which is preliminary data.</text>
</comment>
<name>A0AAW2WFP8_9LAMI</name>
<protein>
    <submittedName>
        <fullName evidence="1">Uncharacterized protein</fullName>
    </submittedName>
</protein>
<gene>
    <name evidence="1" type="ORF">Slati_2490600</name>
</gene>